<keyword evidence="10" id="KW-0067">ATP-binding</keyword>
<dbReference type="GO" id="GO:0005739">
    <property type="term" value="C:mitochondrion"/>
    <property type="evidence" value="ECO:0007669"/>
    <property type="project" value="UniProtKB-SubCell"/>
</dbReference>
<organism evidence="12 13">
    <name type="scientific">Neolecta irregularis (strain DAH-3)</name>
    <dbReference type="NCBI Taxonomy" id="1198029"/>
    <lineage>
        <taxon>Eukaryota</taxon>
        <taxon>Fungi</taxon>
        <taxon>Dikarya</taxon>
        <taxon>Ascomycota</taxon>
        <taxon>Taphrinomycotina</taxon>
        <taxon>Neolectales</taxon>
        <taxon>Neolectaceae</taxon>
        <taxon>Neolecta</taxon>
    </lineage>
</organism>
<dbReference type="AlphaFoldDB" id="A0A1U7LLW1"/>
<dbReference type="SMART" id="SM00155">
    <property type="entry name" value="PLDc"/>
    <property type="match status" value="2"/>
</dbReference>
<dbReference type="PIRSF" id="PIRSF000850">
    <property type="entry name" value="Phospholipase_D_PSS"/>
    <property type="match status" value="1"/>
</dbReference>
<evidence type="ECO:0000256" key="5">
    <source>
        <dbReference type="ARBA" id="ARBA00022737"/>
    </source>
</evidence>
<comment type="subcellular location">
    <subcellularLocation>
        <location evidence="10">Mitochondrion</location>
    </subcellularLocation>
</comment>
<evidence type="ECO:0000256" key="2">
    <source>
        <dbReference type="ARBA" id="ARBA00010682"/>
    </source>
</evidence>
<evidence type="ECO:0000256" key="3">
    <source>
        <dbReference type="ARBA" id="ARBA00022516"/>
    </source>
</evidence>
<keyword evidence="7 10" id="KW-0594">Phospholipid biosynthesis</keyword>
<protein>
    <recommendedName>
        <fullName evidence="10">CDP-diacylglycerol--glycerol-3-phosphate 3-phosphatidyltransferase</fullName>
        <ecNumber evidence="10">2.7.8.5</ecNumber>
    </recommendedName>
</protein>
<proteinExistence type="inferred from homology"/>
<dbReference type="InterPro" id="IPR001736">
    <property type="entry name" value="PLipase_D/transphosphatidylase"/>
</dbReference>
<dbReference type="OMA" id="CLANINE"/>
<dbReference type="InterPro" id="IPR016270">
    <property type="entry name" value="PGS1"/>
</dbReference>
<comment type="pathway">
    <text evidence="1 10">Phospholipid metabolism; phosphatidylglycerol biosynthesis; phosphatidylglycerol from CDP-diacylglycerol: step 1/2.</text>
</comment>
<evidence type="ECO:0000313" key="13">
    <source>
        <dbReference type="Proteomes" id="UP000186594"/>
    </source>
</evidence>
<evidence type="ECO:0000256" key="6">
    <source>
        <dbReference type="ARBA" id="ARBA00023098"/>
    </source>
</evidence>
<dbReference type="PANTHER" id="PTHR12586">
    <property type="entry name" value="CDP-DIACYLGLYCEROL--SERINE O-PHOSPHATIDYLTRANSFERASE"/>
    <property type="match status" value="1"/>
</dbReference>
<keyword evidence="13" id="KW-1185">Reference proteome</keyword>
<evidence type="ECO:0000256" key="8">
    <source>
        <dbReference type="ARBA" id="ARBA00023264"/>
    </source>
</evidence>
<keyword evidence="3 10" id="KW-0444">Lipid biosynthesis</keyword>
<dbReference type="OrthoDB" id="10250191at2759"/>
<dbReference type="CDD" id="cd09135">
    <property type="entry name" value="PLDc_PGS1_euk_1"/>
    <property type="match status" value="1"/>
</dbReference>
<accession>A0A1U7LLW1</accession>
<evidence type="ECO:0000256" key="7">
    <source>
        <dbReference type="ARBA" id="ARBA00023209"/>
    </source>
</evidence>
<dbReference type="GO" id="GO:0032049">
    <property type="term" value="P:cardiolipin biosynthetic process"/>
    <property type="evidence" value="ECO:0007669"/>
    <property type="project" value="InterPro"/>
</dbReference>
<dbReference type="Gene3D" id="3.30.870.10">
    <property type="entry name" value="Endonuclease Chain A"/>
    <property type="match status" value="2"/>
</dbReference>
<dbReference type="GO" id="GO:0005524">
    <property type="term" value="F:ATP binding"/>
    <property type="evidence" value="ECO:0007669"/>
    <property type="project" value="UniProtKB-KW"/>
</dbReference>
<dbReference type="EC" id="2.7.8.5" evidence="10"/>
<sequence>MRLLRYILPLSIKNLQCRNASTTNFSDALSCIEKKAPIFRIHQKNVRILISPKEFHDTLKEQILLAKRDVFLQTLYIGSSEYDLISIISLALQRNPKLKVSILTDALRGTREFPSECTATLLAPLLDYPNVEVSMYQTPAFTTFLKKILARRWREGVGSQHMKIYGFDDTVICSGANLSNDYFTNRQDRYWVFHDKDLTSYHRKLHAAVKQISYQLSRTAELSSPPLKSVTFREFFQPGSYGEGNITVYPLLQLPYHNITSESDALQILLTVPGDWVLTSGYFHPPPWLQSLLHAREDHGTVITAAPNAYIFFIFGASNLLPDVYENYLSDFKKASQNARFVEWERPGWTYHAKGIWINPPNSSQTITLLGSSNFGHRSYNCDIENTMIIVCPRDLAMTETDRLFHHTAPKKDRKTRFISRVGGWLFSRFV</sequence>
<dbReference type="CDD" id="cd09137">
    <property type="entry name" value="PLDc_PGS1_euk_2"/>
    <property type="match status" value="1"/>
</dbReference>
<dbReference type="UniPathway" id="UPA00084">
    <property type="reaction ID" value="UER00503"/>
</dbReference>
<feature type="domain" description="PLD phosphodiesterase" evidence="11">
    <location>
        <begin position="347"/>
        <end position="379"/>
    </location>
</feature>
<evidence type="ECO:0000259" key="11">
    <source>
        <dbReference type="SMART" id="SM00155"/>
    </source>
</evidence>
<dbReference type="PANTHER" id="PTHR12586:SF1">
    <property type="entry name" value="CDP-DIACYLGLYCEROL--GLYCEROL-3-PHOSPHATE 3-PHOSPHATIDYLTRANSFERASE, MITOCHONDRIAL"/>
    <property type="match status" value="1"/>
</dbReference>
<evidence type="ECO:0000256" key="9">
    <source>
        <dbReference type="ARBA" id="ARBA00048586"/>
    </source>
</evidence>
<dbReference type="STRING" id="1198029.A0A1U7LLW1"/>
<keyword evidence="10" id="KW-0547">Nucleotide-binding</keyword>
<comment type="caution">
    <text evidence="12">The sequence shown here is derived from an EMBL/GenBank/DDBJ whole genome shotgun (WGS) entry which is preliminary data.</text>
</comment>
<keyword evidence="10" id="KW-0496">Mitochondrion</keyword>
<evidence type="ECO:0000256" key="4">
    <source>
        <dbReference type="ARBA" id="ARBA00022679"/>
    </source>
</evidence>
<comment type="catalytic activity">
    <reaction evidence="9 10">
        <text>a CDP-1,2-diacyl-sn-glycerol + sn-glycerol 3-phosphate = a 1,2-diacyl-sn-glycero-3-phospho-(1'-sn-glycero-3'-phosphate) + CMP + H(+)</text>
        <dbReference type="Rhea" id="RHEA:12593"/>
        <dbReference type="ChEBI" id="CHEBI:15378"/>
        <dbReference type="ChEBI" id="CHEBI:57597"/>
        <dbReference type="ChEBI" id="CHEBI:58332"/>
        <dbReference type="ChEBI" id="CHEBI:60110"/>
        <dbReference type="ChEBI" id="CHEBI:60377"/>
        <dbReference type="EC" id="2.7.8.5"/>
    </reaction>
</comment>
<keyword evidence="5" id="KW-0677">Repeat</keyword>
<dbReference type="GO" id="GO:0008444">
    <property type="term" value="F:CDP-diacylglycerol-glycerol-3-phosphate 3-phosphatidyltransferase activity"/>
    <property type="evidence" value="ECO:0007669"/>
    <property type="project" value="UniProtKB-EC"/>
</dbReference>
<evidence type="ECO:0000313" key="12">
    <source>
        <dbReference type="EMBL" id="OLL23532.1"/>
    </source>
</evidence>
<dbReference type="Proteomes" id="UP000186594">
    <property type="component" value="Unassembled WGS sequence"/>
</dbReference>
<keyword evidence="6 10" id="KW-0443">Lipid metabolism</keyword>
<name>A0A1U7LLW1_NEOID</name>
<keyword evidence="8 10" id="KW-1208">Phospholipid metabolism</keyword>
<feature type="domain" description="PLD phosphodiesterase" evidence="11">
    <location>
        <begin position="156"/>
        <end position="182"/>
    </location>
</feature>
<dbReference type="SUPFAM" id="SSF56024">
    <property type="entry name" value="Phospholipase D/nuclease"/>
    <property type="match status" value="2"/>
</dbReference>
<reference evidence="12 13" key="1">
    <citation type="submission" date="2016-04" db="EMBL/GenBank/DDBJ databases">
        <title>Evolutionary innovation and constraint leading to complex multicellularity in the Ascomycota.</title>
        <authorList>
            <person name="Cisse O."/>
            <person name="Nguyen A."/>
            <person name="Hewitt D.A."/>
            <person name="Jedd G."/>
            <person name="Stajich J.E."/>
        </authorList>
    </citation>
    <scope>NUCLEOTIDE SEQUENCE [LARGE SCALE GENOMIC DNA]</scope>
    <source>
        <strain evidence="12 13">DAH-3</strain>
    </source>
</reference>
<dbReference type="EMBL" id="LXFE01001511">
    <property type="protein sequence ID" value="OLL23532.1"/>
    <property type="molecule type" value="Genomic_DNA"/>
</dbReference>
<keyword evidence="4 10" id="KW-0808">Transferase</keyword>
<comment type="similarity">
    <text evidence="2 10">Belongs to the CDP-alcohol phosphatidyltransferase class-II family.</text>
</comment>
<evidence type="ECO:0000256" key="1">
    <source>
        <dbReference type="ARBA" id="ARBA00005042"/>
    </source>
</evidence>
<evidence type="ECO:0000256" key="10">
    <source>
        <dbReference type="RuleBase" id="RU365024"/>
    </source>
</evidence>
<gene>
    <name evidence="12" type="ORF">NEOLI_001520</name>
</gene>
<comment type="function">
    <text evidence="10">Functions in the biosynthesis of the anionic phospholipids phosphatidylglycerol and cardiolipin.</text>
</comment>